<name>A0A504Z153_FASGI</name>
<keyword evidence="8" id="KW-1185">Reference proteome</keyword>
<evidence type="ECO:0000313" key="7">
    <source>
        <dbReference type="EMBL" id="TPP66559.1"/>
    </source>
</evidence>
<accession>A0A504Z153</accession>
<dbReference type="STRING" id="46835.A0A504Z153"/>
<keyword evidence="4" id="KW-0949">S-adenosyl-L-methionine</keyword>
<comment type="caution">
    <text evidence="7">The sequence shown here is derived from an EMBL/GenBank/DDBJ whole genome shotgun (WGS) entry which is preliminary data.</text>
</comment>
<reference evidence="7 8" key="1">
    <citation type="submission" date="2019-04" db="EMBL/GenBank/DDBJ databases">
        <title>Annotation for the trematode Fasciola gigantica.</title>
        <authorList>
            <person name="Choi Y.-J."/>
        </authorList>
    </citation>
    <scope>NUCLEOTIDE SEQUENCE [LARGE SCALE GENOMIC DNA]</scope>
    <source>
        <strain evidence="7">Uganda_cow_1</strain>
    </source>
</reference>
<dbReference type="PANTHER" id="PTHR13563">
    <property type="entry name" value="TRNA (GUANINE-9-) METHYLTRANSFERASE"/>
    <property type="match status" value="1"/>
</dbReference>
<keyword evidence="2 7" id="KW-0489">Methyltransferase</keyword>
<evidence type="ECO:0000256" key="1">
    <source>
        <dbReference type="ARBA" id="ARBA00012797"/>
    </source>
</evidence>
<dbReference type="GO" id="GO:0002939">
    <property type="term" value="P:tRNA N1-guanine methylation"/>
    <property type="evidence" value="ECO:0007669"/>
    <property type="project" value="TreeGrafter"/>
</dbReference>
<evidence type="ECO:0000256" key="2">
    <source>
        <dbReference type="ARBA" id="ARBA00022603"/>
    </source>
</evidence>
<protein>
    <recommendedName>
        <fullName evidence="1">tRNA (guanine(9)-N(1))-methyltransferase</fullName>
        <ecNumber evidence="1">2.1.1.221</ecNumber>
    </recommendedName>
</protein>
<proteinExistence type="predicted"/>
<dbReference type="EC" id="2.1.1.221" evidence="1"/>
<sequence>MEPTELLKIPSACTWSTLIPVVSWHLRAKPSATDSILIWIGKHEQSAHVVFPSHRQIVYLSPDAEQPLLELDQERVYVIGCLVDEHVMKNKSLEEAEKQQCMALRLPFQEFFPKDGKARKSPVLALNHVVELLLVYQRSNCNWLEAFQSTVPPRFLAKL</sequence>
<dbReference type="EMBL" id="SUNJ01001665">
    <property type="protein sequence ID" value="TPP66559.1"/>
    <property type="molecule type" value="Genomic_DNA"/>
</dbReference>
<organism evidence="7 8">
    <name type="scientific">Fasciola gigantica</name>
    <name type="common">Giant liver fluke</name>
    <dbReference type="NCBI Taxonomy" id="46835"/>
    <lineage>
        <taxon>Eukaryota</taxon>
        <taxon>Metazoa</taxon>
        <taxon>Spiralia</taxon>
        <taxon>Lophotrochozoa</taxon>
        <taxon>Platyhelminthes</taxon>
        <taxon>Trematoda</taxon>
        <taxon>Digenea</taxon>
        <taxon>Plagiorchiida</taxon>
        <taxon>Echinostomata</taxon>
        <taxon>Echinostomatoidea</taxon>
        <taxon>Fasciolidae</taxon>
        <taxon>Fasciola</taxon>
    </lineage>
</organism>
<dbReference type="OrthoDB" id="278300at2759"/>
<dbReference type="Gene3D" id="3.40.1280.30">
    <property type="match status" value="1"/>
</dbReference>
<evidence type="ECO:0000256" key="4">
    <source>
        <dbReference type="ARBA" id="ARBA00022691"/>
    </source>
</evidence>
<dbReference type="GO" id="GO:0000049">
    <property type="term" value="F:tRNA binding"/>
    <property type="evidence" value="ECO:0007669"/>
    <property type="project" value="TreeGrafter"/>
</dbReference>
<evidence type="ECO:0000256" key="5">
    <source>
        <dbReference type="ARBA" id="ARBA00048434"/>
    </source>
</evidence>
<dbReference type="AlphaFoldDB" id="A0A504Z153"/>
<dbReference type="Proteomes" id="UP000316759">
    <property type="component" value="Unassembled WGS sequence"/>
</dbReference>
<evidence type="ECO:0000313" key="8">
    <source>
        <dbReference type="Proteomes" id="UP000316759"/>
    </source>
</evidence>
<comment type="catalytic activity">
    <reaction evidence="5">
        <text>guanosine(9) in tRNA + S-adenosyl-L-methionine = N(1)-methylguanosine(9) in tRNA + S-adenosyl-L-homocysteine + H(+)</text>
        <dbReference type="Rhea" id="RHEA:43156"/>
        <dbReference type="Rhea" id="RHEA-COMP:10367"/>
        <dbReference type="Rhea" id="RHEA-COMP:10368"/>
        <dbReference type="ChEBI" id="CHEBI:15378"/>
        <dbReference type="ChEBI" id="CHEBI:57856"/>
        <dbReference type="ChEBI" id="CHEBI:59789"/>
        <dbReference type="ChEBI" id="CHEBI:73542"/>
        <dbReference type="ChEBI" id="CHEBI:74269"/>
        <dbReference type="EC" id="2.1.1.221"/>
    </reaction>
</comment>
<evidence type="ECO:0000259" key="6">
    <source>
        <dbReference type="PROSITE" id="PS51675"/>
    </source>
</evidence>
<dbReference type="GO" id="GO:0052905">
    <property type="term" value="F:tRNA (guanosine(9)-N1)-methyltransferase activity"/>
    <property type="evidence" value="ECO:0007669"/>
    <property type="project" value="UniProtKB-EC"/>
</dbReference>
<dbReference type="InterPro" id="IPR028564">
    <property type="entry name" value="MT_TRM10-typ"/>
</dbReference>
<dbReference type="PROSITE" id="PS51675">
    <property type="entry name" value="SAM_MT_TRM10"/>
    <property type="match status" value="1"/>
</dbReference>
<dbReference type="InterPro" id="IPR007356">
    <property type="entry name" value="tRNA_m1G_MeTrfase_euk"/>
</dbReference>
<dbReference type="PANTHER" id="PTHR13563:SF13">
    <property type="entry name" value="TRNA METHYLTRANSFERASE 10 HOMOLOG A"/>
    <property type="match status" value="1"/>
</dbReference>
<evidence type="ECO:0000256" key="3">
    <source>
        <dbReference type="ARBA" id="ARBA00022679"/>
    </source>
</evidence>
<dbReference type="InterPro" id="IPR038459">
    <property type="entry name" value="MT_TRM10-typ_sf"/>
</dbReference>
<keyword evidence="3 7" id="KW-0808">Transferase</keyword>
<dbReference type="GO" id="GO:0005634">
    <property type="term" value="C:nucleus"/>
    <property type="evidence" value="ECO:0007669"/>
    <property type="project" value="TreeGrafter"/>
</dbReference>
<gene>
    <name evidence="7" type="ORF">FGIG_11690</name>
</gene>
<feature type="domain" description="SAM-dependent MTase TRM10-type" evidence="6">
    <location>
        <begin position="1"/>
        <end position="158"/>
    </location>
</feature>